<sequence length="106" mass="11594">MIVAQLPGLNSLGILMVRTDYAPWRLNPPHTHPKATEILIVLEGSLHFGFVTSNLDNSHITKVLQKGNVFVFPGAVFGSKPDIANDLLAKAFQVDKSVVDQLQANF</sequence>
<feature type="domain" description="Cupin type-1" evidence="10">
    <location>
        <begin position="2"/>
        <end position="100"/>
    </location>
</feature>
<comment type="similarity">
    <text evidence="2 9">Belongs to the germin family.</text>
</comment>
<keyword evidence="4 9" id="KW-0964">Secreted</keyword>
<gene>
    <name evidence="11" type="ORF">OLEA9_A078139</name>
</gene>
<dbReference type="InterPro" id="IPR006045">
    <property type="entry name" value="Cupin_1"/>
</dbReference>
<feature type="binding site" evidence="7">
    <location>
        <position position="32"/>
    </location>
    <ligand>
        <name>oxalate</name>
        <dbReference type="ChEBI" id="CHEBI:30623"/>
    </ligand>
</feature>
<evidence type="ECO:0000256" key="1">
    <source>
        <dbReference type="ARBA" id="ARBA00004271"/>
    </source>
</evidence>
<dbReference type="SUPFAM" id="SSF51182">
    <property type="entry name" value="RmlC-like cupins"/>
    <property type="match status" value="1"/>
</dbReference>
<dbReference type="Proteomes" id="UP000594638">
    <property type="component" value="Unassembled WGS sequence"/>
</dbReference>
<feature type="binding site" evidence="8">
    <location>
        <position position="32"/>
    </location>
    <ligand>
        <name>Mn(2+)</name>
        <dbReference type="ChEBI" id="CHEBI:29035"/>
    </ligand>
</feature>
<dbReference type="InterPro" id="IPR014710">
    <property type="entry name" value="RmlC-like_jellyroll"/>
</dbReference>
<comment type="subcellular location">
    <subcellularLocation>
        <location evidence="1 9">Secreted</location>
        <location evidence="1 9">Extracellular space</location>
        <location evidence="1 9">Apoplast</location>
    </subcellularLocation>
</comment>
<dbReference type="EMBL" id="CACTIH010007664">
    <property type="protein sequence ID" value="CAA3016986.1"/>
    <property type="molecule type" value="Genomic_DNA"/>
</dbReference>
<dbReference type="AlphaFoldDB" id="A0A8S0UHH3"/>
<evidence type="ECO:0000256" key="3">
    <source>
        <dbReference type="ARBA" id="ARBA00022523"/>
    </source>
</evidence>
<dbReference type="InterPro" id="IPR001929">
    <property type="entry name" value="Germin"/>
</dbReference>
<dbReference type="GO" id="GO:0048046">
    <property type="term" value="C:apoplast"/>
    <property type="evidence" value="ECO:0007669"/>
    <property type="project" value="UniProtKB-SubCell"/>
</dbReference>
<feature type="binding site" evidence="8">
    <location>
        <position position="30"/>
    </location>
    <ligand>
        <name>Mn(2+)</name>
        <dbReference type="ChEBI" id="CHEBI:29035"/>
    </ligand>
</feature>
<evidence type="ECO:0000256" key="6">
    <source>
        <dbReference type="ARBA" id="ARBA00023211"/>
    </source>
</evidence>
<evidence type="ECO:0000313" key="12">
    <source>
        <dbReference type="Proteomes" id="UP000594638"/>
    </source>
</evidence>
<evidence type="ECO:0000256" key="8">
    <source>
        <dbReference type="PIRSR" id="PIRSR601929-2"/>
    </source>
</evidence>
<dbReference type="PRINTS" id="PR00325">
    <property type="entry name" value="GERMIN"/>
</dbReference>
<evidence type="ECO:0000256" key="7">
    <source>
        <dbReference type="PIRSR" id="PIRSR601929-1"/>
    </source>
</evidence>
<dbReference type="GO" id="GO:0030145">
    <property type="term" value="F:manganese ion binding"/>
    <property type="evidence" value="ECO:0007669"/>
    <property type="project" value="UniProtKB-UniRule"/>
</dbReference>
<dbReference type="Gene3D" id="2.60.120.10">
    <property type="entry name" value="Jelly Rolls"/>
    <property type="match status" value="2"/>
</dbReference>
<keyword evidence="5 7" id="KW-0479">Metal-binding</keyword>
<evidence type="ECO:0000259" key="10">
    <source>
        <dbReference type="SMART" id="SM00835"/>
    </source>
</evidence>
<proteinExistence type="inferred from homology"/>
<protein>
    <recommendedName>
        <fullName evidence="9">Germin-like protein</fullName>
    </recommendedName>
</protein>
<feature type="binding site" evidence="7">
    <location>
        <position position="27"/>
    </location>
    <ligand>
        <name>oxalate</name>
        <dbReference type="ChEBI" id="CHEBI:30623"/>
    </ligand>
</feature>
<evidence type="ECO:0000256" key="9">
    <source>
        <dbReference type="RuleBase" id="RU366015"/>
    </source>
</evidence>
<feature type="binding site" evidence="8">
    <location>
        <position position="37"/>
    </location>
    <ligand>
        <name>Mn(2+)</name>
        <dbReference type="ChEBI" id="CHEBI:29035"/>
    </ligand>
</feature>
<comment type="caution">
    <text evidence="11">The sequence shown here is derived from an EMBL/GenBank/DDBJ whole genome shotgun (WGS) entry which is preliminary data.</text>
</comment>
<organism evidence="11 12">
    <name type="scientific">Olea europaea subsp. europaea</name>
    <dbReference type="NCBI Taxonomy" id="158383"/>
    <lineage>
        <taxon>Eukaryota</taxon>
        <taxon>Viridiplantae</taxon>
        <taxon>Streptophyta</taxon>
        <taxon>Embryophyta</taxon>
        <taxon>Tracheophyta</taxon>
        <taxon>Spermatophyta</taxon>
        <taxon>Magnoliopsida</taxon>
        <taxon>eudicotyledons</taxon>
        <taxon>Gunneridae</taxon>
        <taxon>Pentapetalae</taxon>
        <taxon>asterids</taxon>
        <taxon>lamiids</taxon>
        <taxon>Lamiales</taxon>
        <taxon>Oleaceae</taxon>
        <taxon>Oleeae</taxon>
        <taxon>Olea</taxon>
    </lineage>
</organism>
<evidence type="ECO:0000256" key="4">
    <source>
        <dbReference type="ARBA" id="ARBA00022525"/>
    </source>
</evidence>
<dbReference type="Gramene" id="OE9A078139T1">
    <property type="protein sequence ID" value="OE9A078139C1"/>
    <property type="gene ID" value="OE9A078139"/>
</dbReference>
<evidence type="ECO:0000256" key="2">
    <source>
        <dbReference type="ARBA" id="ARBA00007456"/>
    </source>
</evidence>
<feature type="binding site" evidence="7">
    <location>
        <position position="37"/>
    </location>
    <ligand>
        <name>oxalate</name>
        <dbReference type="ChEBI" id="CHEBI:30623"/>
    </ligand>
</feature>
<keyword evidence="12" id="KW-1185">Reference proteome</keyword>
<keyword evidence="3 9" id="KW-0052">Apoplast</keyword>
<evidence type="ECO:0000313" key="11">
    <source>
        <dbReference type="EMBL" id="CAA3016986.1"/>
    </source>
</evidence>
<keyword evidence="6 7" id="KW-0464">Manganese</keyword>
<reference evidence="11 12" key="1">
    <citation type="submission" date="2019-12" db="EMBL/GenBank/DDBJ databases">
        <authorList>
            <person name="Alioto T."/>
            <person name="Alioto T."/>
            <person name="Gomez Garrido J."/>
        </authorList>
    </citation>
    <scope>NUCLEOTIDE SEQUENCE [LARGE SCALE GENOMIC DNA]</scope>
</reference>
<dbReference type="SMART" id="SM00835">
    <property type="entry name" value="Cupin_1"/>
    <property type="match status" value="1"/>
</dbReference>
<name>A0A8S0UHH3_OLEEU</name>
<accession>A0A8S0UHH3</accession>
<dbReference type="InterPro" id="IPR011051">
    <property type="entry name" value="RmlC_Cupin_sf"/>
</dbReference>
<dbReference type="PANTHER" id="PTHR31238">
    <property type="entry name" value="GERMIN-LIKE PROTEIN SUBFAMILY 3 MEMBER 3"/>
    <property type="match status" value="1"/>
</dbReference>
<dbReference type="Pfam" id="PF00190">
    <property type="entry name" value="Cupin_1"/>
    <property type="match status" value="1"/>
</dbReference>
<dbReference type="OrthoDB" id="1921208at2759"/>
<evidence type="ECO:0000256" key="5">
    <source>
        <dbReference type="ARBA" id="ARBA00022723"/>
    </source>
</evidence>